<dbReference type="EMBL" id="CAFBND010000119">
    <property type="protein sequence ID" value="CAB4956872.1"/>
    <property type="molecule type" value="Genomic_DNA"/>
</dbReference>
<accession>A0A6J7KRC8</accession>
<dbReference type="AlphaFoldDB" id="A0A6J7KRC8"/>
<proteinExistence type="predicted"/>
<gene>
    <name evidence="1" type="ORF">UFOPK3752_02025</name>
</gene>
<protein>
    <submittedName>
        <fullName evidence="1">Unannotated protein</fullName>
    </submittedName>
</protein>
<organism evidence="1">
    <name type="scientific">freshwater metagenome</name>
    <dbReference type="NCBI Taxonomy" id="449393"/>
    <lineage>
        <taxon>unclassified sequences</taxon>
        <taxon>metagenomes</taxon>
        <taxon>ecological metagenomes</taxon>
    </lineage>
</organism>
<evidence type="ECO:0000313" key="1">
    <source>
        <dbReference type="EMBL" id="CAB4956872.1"/>
    </source>
</evidence>
<name>A0A6J7KRC8_9ZZZZ</name>
<reference evidence="1" key="1">
    <citation type="submission" date="2020-05" db="EMBL/GenBank/DDBJ databases">
        <authorList>
            <person name="Chiriac C."/>
            <person name="Salcher M."/>
            <person name="Ghai R."/>
            <person name="Kavagutti S V."/>
        </authorList>
    </citation>
    <scope>NUCLEOTIDE SEQUENCE</scope>
</reference>
<sequence>MTRVLLVDAEHHPVLLALQVGEALEVSDRGHHMGERRNFGHRFGDQIVMLHRGHRMVDPDHVTHLAGPEPCGIHDMLGDHRALLGIEPPQAIGRARDGQHPVVKDDVGPAQPRCARVGVRRAMRIEIALVRIEEASHQSGGFDDRDEIDDLVHVEHSRALRAHHRVPVELGPEPLHALWSAREFNAAGHPQTHTDAALGLDLRVEPDRVLLQGRDVSVAVDRVKATCRMPTRPGGELGALDDRDICPAPQGQVIEQAAPDDAAADNDDLVRRLHPSTP</sequence>